<dbReference type="AlphaFoldDB" id="A0A2S0NG43"/>
<name>A0A2S0NG43_9HYPH</name>
<evidence type="ECO:0000313" key="3">
    <source>
        <dbReference type="Proteomes" id="UP000237889"/>
    </source>
</evidence>
<accession>A0A2S0NG43</accession>
<feature type="region of interest" description="Disordered" evidence="1">
    <location>
        <begin position="1"/>
        <end position="53"/>
    </location>
</feature>
<proteinExistence type="predicted"/>
<evidence type="ECO:0000256" key="1">
    <source>
        <dbReference type="SAM" id="MobiDB-lite"/>
    </source>
</evidence>
<sequence>MTMVHPAGSSQPPRWRRREEDRAGAGRRSAAGSFQEALSSLPVPPRPFRSDEERTIRARPAAAFVAQLLAERLAPVRRRRRGDREEVDARYHAADPDSQPTASGSLIRRDI</sequence>
<dbReference type="RefSeq" id="WP_106750510.1">
    <property type="nucleotide sequence ID" value="NZ_CP027668.1"/>
</dbReference>
<keyword evidence="3" id="KW-1185">Reference proteome</keyword>
<gene>
    <name evidence="2" type="ORF">C6569_19965</name>
</gene>
<feature type="compositionally biased region" description="Basic and acidic residues" evidence="1">
    <location>
        <begin position="82"/>
        <end position="95"/>
    </location>
</feature>
<feature type="region of interest" description="Disordered" evidence="1">
    <location>
        <begin position="77"/>
        <end position="111"/>
    </location>
</feature>
<dbReference type="Proteomes" id="UP000237889">
    <property type="component" value="Chromosome"/>
</dbReference>
<dbReference type="KEGG" id="phr:C6569_19965"/>
<protein>
    <submittedName>
        <fullName evidence="2">Uncharacterized protein</fullName>
    </submittedName>
</protein>
<dbReference type="EMBL" id="CP027668">
    <property type="protein sequence ID" value="AVO47140.1"/>
    <property type="molecule type" value="Genomic_DNA"/>
</dbReference>
<evidence type="ECO:0000313" key="2">
    <source>
        <dbReference type="EMBL" id="AVO47140.1"/>
    </source>
</evidence>
<reference evidence="2 3" key="1">
    <citation type="submission" date="2018-03" db="EMBL/GenBank/DDBJ databases">
        <title>Genome sequencing of Phreatobacter sp.</title>
        <authorList>
            <person name="Kim S.-J."/>
            <person name="Heo J."/>
            <person name="Kwon S.-W."/>
        </authorList>
    </citation>
    <scope>NUCLEOTIDE SEQUENCE [LARGE SCALE GENOMIC DNA]</scope>
    <source>
        <strain evidence="2 3">S-12</strain>
    </source>
</reference>
<organism evidence="2 3">
    <name type="scientific">Phreatobacter cathodiphilus</name>
    <dbReference type="NCBI Taxonomy" id="1868589"/>
    <lineage>
        <taxon>Bacteria</taxon>
        <taxon>Pseudomonadati</taxon>
        <taxon>Pseudomonadota</taxon>
        <taxon>Alphaproteobacteria</taxon>
        <taxon>Hyphomicrobiales</taxon>
        <taxon>Phreatobacteraceae</taxon>
        <taxon>Phreatobacter</taxon>
    </lineage>
</organism>